<dbReference type="SUPFAM" id="SSF142906">
    <property type="entry name" value="YjbR-like"/>
    <property type="match status" value="1"/>
</dbReference>
<gene>
    <name evidence="1" type="ORF">ACFQ3T_06015</name>
</gene>
<dbReference type="GO" id="GO:0003677">
    <property type="term" value="F:DNA binding"/>
    <property type="evidence" value="ECO:0007669"/>
    <property type="project" value="UniProtKB-KW"/>
</dbReference>
<dbReference type="Pfam" id="PF04237">
    <property type="entry name" value="YjbR"/>
    <property type="match status" value="1"/>
</dbReference>
<sequence>MIDEYCYLAFTRNWTAPSAGVTADDVRRIARALPRTEEALVHDRVKFRIGRIVYLALSPDEQTMGFAFPKEERAALVASDPDKFHMPVPSDERYNWARVTLARLDRQELEELVVEAWRMCVPKRVAAAHLEGKA</sequence>
<keyword evidence="2" id="KW-1185">Reference proteome</keyword>
<evidence type="ECO:0000313" key="2">
    <source>
        <dbReference type="Proteomes" id="UP001597168"/>
    </source>
</evidence>
<dbReference type="InterPro" id="IPR038056">
    <property type="entry name" value="YjbR-like_sf"/>
</dbReference>
<evidence type="ECO:0000313" key="1">
    <source>
        <dbReference type="EMBL" id="MFD1146670.1"/>
    </source>
</evidence>
<organism evidence="1 2">
    <name type="scientific">Saccharothrix hoggarensis</name>
    <dbReference type="NCBI Taxonomy" id="913853"/>
    <lineage>
        <taxon>Bacteria</taxon>
        <taxon>Bacillati</taxon>
        <taxon>Actinomycetota</taxon>
        <taxon>Actinomycetes</taxon>
        <taxon>Pseudonocardiales</taxon>
        <taxon>Pseudonocardiaceae</taxon>
        <taxon>Saccharothrix</taxon>
    </lineage>
</organism>
<comment type="caution">
    <text evidence="1">The sequence shown here is derived from an EMBL/GenBank/DDBJ whole genome shotgun (WGS) entry which is preliminary data.</text>
</comment>
<accession>A0ABW3QQ71</accession>
<dbReference type="Proteomes" id="UP001597168">
    <property type="component" value="Unassembled WGS sequence"/>
</dbReference>
<name>A0ABW3QQ71_9PSEU</name>
<reference evidence="2" key="1">
    <citation type="journal article" date="2019" name="Int. J. Syst. Evol. Microbiol.">
        <title>The Global Catalogue of Microorganisms (GCM) 10K type strain sequencing project: providing services to taxonomists for standard genome sequencing and annotation.</title>
        <authorList>
            <consortium name="The Broad Institute Genomics Platform"/>
            <consortium name="The Broad Institute Genome Sequencing Center for Infectious Disease"/>
            <person name="Wu L."/>
            <person name="Ma J."/>
        </authorList>
    </citation>
    <scope>NUCLEOTIDE SEQUENCE [LARGE SCALE GENOMIC DNA]</scope>
    <source>
        <strain evidence="2">CCUG 60214</strain>
    </source>
</reference>
<keyword evidence="1" id="KW-0238">DNA-binding</keyword>
<proteinExistence type="predicted"/>
<protein>
    <submittedName>
        <fullName evidence="1">MmcQ/YjbR family DNA-binding protein</fullName>
    </submittedName>
</protein>
<dbReference type="Gene3D" id="3.90.1150.30">
    <property type="match status" value="1"/>
</dbReference>
<dbReference type="EMBL" id="JBHTLK010000017">
    <property type="protein sequence ID" value="MFD1146670.1"/>
    <property type="molecule type" value="Genomic_DNA"/>
</dbReference>
<dbReference type="InterPro" id="IPR058532">
    <property type="entry name" value="YjbR/MT2646/Rv2570-like"/>
</dbReference>
<dbReference type="RefSeq" id="WP_380720909.1">
    <property type="nucleotide sequence ID" value="NZ_JBHTLK010000017.1"/>
</dbReference>